<keyword evidence="6" id="KW-1185">Reference proteome</keyword>
<dbReference type="Pfam" id="PF00294">
    <property type="entry name" value="PfkB"/>
    <property type="match status" value="1"/>
</dbReference>
<dbReference type="EMBL" id="BMGI01000004">
    <property type="protein sequence ID" value="GGD40462.1"/>
    <property type="molecule type" value="Genomic_DNA"/>
</dbReference>
<dbReference type="InterPro" id="IPR011611">
    <property type="entry name" value="PfkB_dom"/>
</dbReference>
<reference evidence="6" key="1">
    <citation type="journal article" date="2019" name="Int. J. Syst. Evol. Microbiol.">
        <title>The Global Catalogue of Microorganisms (GCM) 10K type strain sequencing project: providing services to taxonomists for standard genome sequencing and annotation.</title>
        <authorList>
            <consortium name="The Broad Institute Genomics Platform"/>
            <consortium name="The Broad Institute Genome Sequencing Center for Infectious Disease"/>
            <person name="Wu L."/>
            <person name="Ma J."/>
        </authorList>
    </citation>
    <scope>NUCLEOTIDE SEQUENCE [LARGE SCALE GENOMIC DNA]</scope>
    <source>
        <strain evidence="6">CGMCC 1.12922</strain>
    </source>
</reference>
<dbReference type="PANTHER" id="PTHR43085">
    <property type="entry name" value="HEXOKINASE FAMILY MEMBER"/>
    <property type="match status" value="1"/>
</dbReference>
<dbReference type="Proteomes" id="UP000617355">
    <property type="component" value="Unassembled WGS sequence"/>
</dbReference>
<evidence type="ECO:0000313" key="6">
    <source>
        <dbReference type="Proteomes" id="UP000617355"/>
    </source>
</evidence>
<organism evidence="5 6">
    <name type="scientific">Sinisalibacter lacisalsi</name>
    <dbReference type="NCBI Taxonomy" id="1526570"/>
    <lineage>
        <taxon>Bacteria</taxon>
        <taxon>Pseudomonadati</taxon>
        <taxon>Pseudomonadota</taxon>
        <taxon>Alphaproteobacteria</taxon>
        <taxon>Rhodobacterales</taxon>
        <taxon>Roseobacteraceae</taxon>
        <taxon>Sinisalibacter</taxon>
    </lineage>
</organism>
<evidence type="ECO:0000256" key="2">
    <source>
        <dbReference type="ARBA" id="ARBA00022679"/>
    </source>
</evidence>
<dbReference type="CDD" id="cd01166">
    <property type="entry name" value="KdgK"/>
    <property type="match status" value="1"/>
</dbReference>
<dbReference type="InterPro" id="IPR002173">
    <property type="entry name" value="Carboh/pur_kinase_PfkB_CS"/>
</dbReference>
<comment type="similarity">
    <text evidence="1">Belongs to the carbohydrate kinase PfkB family.</text>
</comment>
<evidence type="ECO:0000259" key="4">
    <source>
        <dbReference type="Pfam" id="PF00294"/>
    </source>
</evidence>
<keyword evidence="3" id="KW-0418">Kinase</keyword>
<sequence>MKSGVGPITKIACIGEVMIELVTEDRVNARLNVAGDSYNTAVYLARRLGSRATLSYITALGTDHFSDRILSEMARNGIGTDHVERRADKVPGLYAIETDESGERSFTYWRSDSAARTLFSPPARVEFSALMGFDLVFLSGISLAILPAAIRAELIAALRDFRRAGGLVAYDSNHRPRLWQSPQTAREVNAEMWALADIALPSVDDEMELFGEQGEAEVLARLRKLGLRRGALKRGAVGPVALDPDQPPQDFAPAPRVVDTTGAGDSFNAGFLAAIAQGASQAEAMAAGHALASEVVQHRGAIILG</sequence>
<accession>A0ABQ1QRU8</accession>
<evidence type="ECO:0000256" key="1">
    <source>
        <dbReference type="ARBA" id="ARBA00010688"/>
    </source>
</evidence>
<keyword evidence="2" id="KW-0808">Transferase</keyword>
<dbReference type="PANTHER" id="PTHR43085:SF15">
    <property type="entry name" value="2-DEHYDRO-3-DEOXYGLUCONOKINASE"/>
    <property type="match status" value="1"/>
</dbReference>
<feature type="domain" description="Carbohydrate kinase PfkB" evidence="4">
    <location>
        <begin position="9"/>
        <end position="302"/>
    </location>
</feature>
<dbReference type="SUPFAM" id="SSF53613">
    <property type="entry name" value="Ribokinase-like"/>
    <property type="match status" value="1"/>
</dbReference>
<name>A0ABQ1QRU8_9RHOB</name>
<dbReference type="InterPro" id="IPR029056">
    <property type="entry name" value="Ribokinase-like"/>
</dbReference>
<dbReference type="Gene3D" id="3.40.1190.20">
    <property type="match status" value="1"/>
</dbReference>
<proteinExistence type="inferred from homology"/>
<evidence type="ECO:0000256" key="3">
    <source>
        <dbReference type="ARBA" id="ARBA00022777"/>
    </source>
</evidence>
<dbReference type="RefSeq" id="WP_229738245.1">
    <property type="nucleotide sequence ID" value="NZ_BMGI01000004.1"/>
</dbReference>
<protein>
    <submittedName>
        <fullName evidence="5">Ketodeoxygluconokinase</fullName>
    </submittedName>
</protein>
<dbReference type="InterPro" id="IPR050306">
    <property type="entry name" value="PfkB_Carbo_kinase"/>
</dbReference>
<dbReference type="PROSITE" id="PS00584">
    <property type="entry name" value="PFKB_KINASES_2"/>
    <property type="match status" value="1"/>
</dbReference>
<evidence type="ECO:0000313" key="5">
    <source>
        <dbReference type="EMBL" id="GGD40462.1"/>
    </source>
</evidence>
<gene>
    <name evidence="5" type="ORF">GCM10011358_25440</name>
</gene>
<comment type="caution">
    <text evidence="5">The sequence shown here is derived from an EMBL/GenBank/DDBJ whole genome shotgun (WGS) entry which is preliminary data.</text>
</comment>